<feature type="domain" description="FIST C-domain" evidence="1">
    <location>
        <begin position="234"/>
        <end position="363"/>
    </location>
</feature>
<accession>A0A3R6XXY5</accession>
<comment type="caution">
    <text evidence="2">The sequence shown here is derived from an EMBL/GenBank/DDBJ whole genome shotgun (WGS) entry which is preliminary data.</text>
</comment>
<gene>
    <name evidence="2" type="ORF">DYB26_006055</name>
</gene>
<proteinExistence type="predicted"/>
<organism evidence="2 3">
    <name type="scientific">Aphanomyces astaci</name>
    <name type="common">Crayfish plague agent</name>
    <dbReference type="NCBI Taxonomy" id="112090"/>
    <lineage>
        <taxon>Eukaryota</taxon>
        <taxon>Sar</taxon>
        <taxon>Stramenopiles</taxon>
        <taxon>Oomycota</taxon>
        <taxon>Saprolegniomycetes</taxon>
        <taxon>Saprolegniales</taxon>
        <taxon>Verrucalvaceae</taxon>
        <taxon>Aphanomyces</taxon>
    </lineage>
</organism>
<dbReference type="AlphaFoldDB" id="A0A3R6XXY5"/>
<evidence type="ECO:0000313" key="3">
    <source>
        <dbReference type="Proteomes" id="UP000286510"/>
    </source>
</evidence>
<dbReference type="SMART" id="SM01204">
    <property type="entry name" value="FIST_C"/>
    <property type="match status" value="1"/>
</dbReference>
<feature type="non-terminal residue" evidence="2">
    <location>
        <position position="1"/>
    </location>
</feature>
<sequence>AVEAAMRDLHDNIGGPVHFLVVSFSDGCDAIDVMVAMEQGAPGVPFVGGLSARGICDEAAWVSMKRGGLVALWGIHDPLGSYTVGSTGYDEFTAKHNVADAVHEALHTTPNPALAGLRRAVPCPVLGGCSVLSAQYQGYCTSSSSSRPSESTTENELRTVVQISSAGGSTIGMTFALCSPSVETSVGWFSGHNVVHTKATAVASELSPPMPCMGVVTSADSQTRVVYEIDHRPAATVYKEVRQVVQESLPSLHVNATPVVTAVDDVAGTLSLTTPIRTGTTVALMHTSADVLKDAVKRMAVTVMRTSSFDIKDVDGCLMFLSAGVQVVLGSSMSMSGLVGAFKAWSGGASFLGLTSFGEVGHLAHDSTPLCDALMFSYLIFSNQRRNPHA</sequence>
<evidence type="ECO:0000313" key="2">
    <source>
        <dbReference type="EMBL" id="RHZ26659.1"/>
    </source>
</evidence>
<dbReference type="EMBL" id="QUTF01011847">
    <property type="protein sequence ID" value="RHZ26659.1"/>
    <property type="molecule type" value="Genomic_DNA"/>
</dbReference>
<evidence type="ECO:0000259" key="1">
    <source>
        <dbReference type="SMART" id="SM01204"/>
    </source>
</evidence>
<reference evidence="2 3" key="1">
    <citation type="submission" date="2018-08" db="EMBL/GenBank/DDBJ databases">
        <title>Aphanomyces genome sequencing and annotation.</title>
        <authorList>
            <person name="Minardi D."/>
            <person name="Oidtmann B."/>
            <person name="Van Der Giezen M."/>
            <person name="Studholme D.J."/>
        </authorList>
    </citation>
    <scope>NUCLEOTIDE SEQUENCE [LARGE SCALE GENOMIC DNA]</scope>
    <source>
        <strain evidence="2 3">FDL457</strain>
    </source>
</reference>
<protein>
    <recommendedName>
        <fullName evidence="1">FIST C-domain domain-containing protein</fullName>
    </recommendedName>
</protein>
<name>A0A3R6XXY5_APHAT</name>
<dbReference type="Proteomes" id="UP000286510">
    <property type="component" value="Unassembled WGS sequence"/>
</dbReference>
<dbReference type="InterPro" id="IPR019494">
    <property type="entry name" value="FIST_C"/>
</dbReference>